<evidence type="ECO:0000313" key="3">
    <source>
        <dbReference type="Proteomes" id="UP000006072"/>
    </source>
</evidence>
<dbReference type="RefSeq" id="WP_003930303.1">
    <property type="nucleotide sequence ID" value="NZ_JH814689.1"/>
</dbReference>
<dbReference type="Proteomes" id="UP000006072">
    <property type="component" value="Unassembled WGS sequence"/>
</dbReference>
<keyword evidence="3" id="KW-1185">Reference proteome</keyword>
<feature type="domain" description="DUF559" evidence="1">
    <location>
        <begin position="212"/>
        <end position="277"/>
    </location>
</feature>
<reference evidence="2 3" key="1">
    <citation type="journal article" date="2012" name="J. Bacteriol.">
        <title>Complete Genome Sequence of Mycobacterium vaccae Type Strain ATCC 25954.</title>
        <authorList>
            <person name="Ho Y.S."/>
            <person name="Adroub S.A."/>
            <person name="Abadi M."/>
            <person name="Al Alwan B."/>
            <person name="Alkhateeb R."/>
            <person name="Gao G."/>
            <person name="Ragab A."/>
            <person name="Ali S."/>
            <person name="van Soolingen D."/>
            <person name="Bitter W."/>
            <person name="Pain A."/>
            <person name="Abdallah A.M."/>
        </authorList>
    </citation>
    <scope>NUCLEOTIDE SEQUENCE [LARGE SCALE GENOMIC DNA]</scope>
    <source>
        <strain evidence="2 3">ATCC 25954</strain>
    </source>
</reference>
<dbReference type="HOGENOM" id="CLU_052626_5_2_11"/>
<dbReference type="SUPFAM" id="SSF52980">
    <property type="entry name" value="Restriction endonuclease-like"/>
    <property type="match status" value="1"/>
</dbReference>
<dbReference type="eggNOG" id="COG2852">
    <property type="taxonomic scope" value="Bacteria"/>
</dbReference>
<name>K0UB45_MYCVA</name>
<dbReference type="InterPro" id="IPR011335">
    <property type="entry name" value="Restrct_endonuc-II-like"/>
</dbReference>
<dbReference type="PATRIC" id="fig|1194972.3.peg.5621"/>
<proteinExistence type="predicted"/>
<dbReference type="Gene3D" id="3.40.960.10">
    <property type="entry name" value="VSR Endonuclease"/>
    <property type="match status" value="1"/>
</dbReference>
<gene>
    <name evidence="2" type="ORF">MVAC_28346</name>
</gene>
<accession>K0UB45</accession>
<comment type="caution">
    <text evidence="2">The sequence shown here is derived from an EMBL/GenBank/DDBJ whole genome shotgun (WGS) entry which is preliminary data.</text>
</comment>
<dbReference type="EMBL" id="ALQA01000111">
    <property type="protein sequence ID" value="EJZ04542.1"/>
    <property type="molecule type" value="Genomic_DNA"/>
</dbReference>
<evidence type="ECO:0000259" key="1">
    <source>
        <dbReference type="Pfam" id="PF04480"/>
    </source>
</evidence>
<organism evidence="2 3">
    <name type="scientific">Mycolicibacterium vaccae ATCC 25954</name>
    <dbReference type="NCBI Taxonomy" id="1194972"/>
    <lineage>
        <taxon>Bacteria</taxon>
        <taxon>Bacillati</taxon>
        <taxon>Actinomycetota</taxon>
        <taxon>Actinomycetes</taxon>
        <taxon>Mycobacteriales</taxon>
        <taxon>Mycobacteriaceae</taxon>
        <taxon>Mycolicibacterium</taxon>
    </lineage>
</organism>
<protein>
    <recommendedName>
        <fullName evidence="1">DUF559 domain-containing protein</fullName>
    </recommendedName>
</protein>
<sequence length="291" mass="32558">MDPFLGTEALDAGTVTRYQLSTRYRSVHRNVYVPRDQQLDPVQRARAAWLWSRRQAVVAGVSAAALHGTLWIDRRLPAELNQASQHRTAGIVLHYNTLVPHELACLRGITVTTPARTAFDLGRRAGLTRAAVGLDALMRATRITTADVRRVAEQHHGARGIVQLRAALDLVDPGAESPQETRTRLVLVKSGLPPEHTQIDVFDRYGYHVGRVDMGWETWKVGVEYDGEQHWADPRQRSRDIDRIAELEAQGWRIIRVSAEILRTRPATIAARTYAALREAGASVRPPNLNL</sequence>
<dbReference type="InterPro" id="IPR007569">
    <property type="entry name" value="DUF559"/>
</dbReference>
<dbReference type="AlphaFoldDB" id="K0UB45"/>
<dbReference type="Pfam" id="PF04480">
    <property type="entry name" value="DUF559"/>
    <property type="match status" value="1"/>
</dbReference>
<evidence type="ECO:0000313" key="2">
    <source>
        <dbReference type="EMBL" id="EJZ04542.1"/>
    </source>
</evidence>